<proteinExistence type="predicted"/>
<dbReference type="PATRIC" id="fig|305.106.peg.3721"/>
<evidence type="ECO:0000313" key="1">
    <source>
        <dbReference type="EMBL" id="CUV15601.1"/>
    </source>
</evidence>
<name>A0A0S4U1G7_RALSL</name>
<reference evidence="1" key="1">
    <citation type="submission" date="2015-10" db="EMBL/GenBank/DDBJ databases">
        <authorList>
            <person name="Gilbert D.G."/>
        </authorList>
    </citation>
    <scope>NUCLEOTIDE SEQUENCE</scope>
    <source>
        <strain evidence="1">Phyl III-seqv23</strain>
    </source>
</reference>
<dbReference type="AlphaFoldDB" id="A0A0S4U1G7"/>
<dbReference type="EMBL" id="LN899819">
    <property type="protein sequence ID" value="CUV15601.1"/>
    <property type="molecule type" value="Genomic_DNA"/>
</dbReference>
<gene>
    <name evidence="1" type="ORF">RUN39_v1_1760001</name>
</gene>
<accession>A0A0S4U1G7</accession>
<protein>
    <submittedName>
        <fullName evidence="1">Uncharacterized protein</fullName>
    </submittedName>
</protein>
<organism evidence="1">
    <name type="scientific">Ralstonia solanacearum</name>
    <name type="common">Pseudomonas solanacearum</name>
    <dbReference type="NCBI Taxonomy" id="305"/>
    <lineage>
        <taxon>Bacteria</taxon>
        <taxon>Pseudomonadati</taxon>
        <taxon>Pseudomonadota</taxon>
        <taxon>Betaproteobacteria</taxon>
        <taxon>Burkholderiales</taxon>
        <taxon>Burkholderiaceae</taxon>
        <taxon>Ralstonia</taxon>
        <taxon>Ralstonia solanacearum species complex</taxon>
    </lineage>
</organism>
<sequence>MQLETQNKPVIATPTANQIRRRIRSLRSYGPSSYASLTDTAGSYVQVAGGGITCMVERFDAETGARFRAFHGHANPVYPDGTILSFGAGSIPMKSDEWFASDRVSDIFIAFLTGSPFPEGIRWRAAPGF</sequence>